<dbReference type="EC" id="5.4.99.2" evidence="3"/>
<dbReference type="GO" id="GO:0004494">
    <property type="term" value="F:methylmalonyl-CoA mutase activity"/>
    <property type="evidence" value="ECO:0007669"/>
    <property type="project" value="UniProtKB-EC"/>
</dbReference>
<dbReference type="SUPFAM" id="SSF52242">
    <property type="entry name" value="Cobalamin (vitamin B12)-binding domain"/>
    <property type="match status" value="1"/>
</dbReference>
<dbReference type="PROSITE" id="PS00544">
    <property type="entry name" value="METMALONYL_COA_MUTASE"/>
    <property type="match status" value="1"/>
</dbReference>
<dbReference type="InterPro" id="IPR036724">
    <property type="entry name" value="Cobalamin-bd_sf"/>
</dbReference>
<protein>
    <recommendedName>
        <fullName evidence="3">methylmalonyl-CoA mutase</fullName>
        <ecNumber evidence="3">5.4.99.2</ecNumber>
    </recommendedName>
</protein>
<comment type="similarity">
    <text evidence="2">Belongs to the methylmalonyl-CoA mutase family.</text>
</comment>
<dbReference type="InterPro" id="IPR058549">
    <property type="entry name" value="MeMalonylCoA_mutase_a/b_site"/>
</dbReference>
<evidence type="ECO:0000313" key="8">
    <source>
        <dbReference type="EMBL" id="VFJ65098.1"/>
    </source>
</evidence>
<dbReference type="GO" id="GO:0046872">
    <property type="term" value="F:metal ion binding"/>
    <property type="evidence" value="ECO:0007669"/>
    <property type="project" value="InterPro"/>
</dbReference>
<dbReference type="EMBL" id="CAADEX010000145">
    <property type="protein sequence ID" value="VFJ65098.1"/>
    <property type="molecule type" value="Genomic_DNA"/>
</dbReference>
<dbReference type="InterPro" id="IPR006098">
    <property type="entry name" value="MMCoA_mutase_a_cat"/>
</dbReference>
<dbReference type="GO" id="GO:0005737">
    <property type="term" value="C:cytoplasm"/>
    <property type="evidence" value="ECO:0007669"/>
    <property type="project" value="TreeGrafter"/>
</dbReference>
<feature type="domain" description="Methylmalonyl-CoA mutase alpha/beta chain catalytic" evidence="7">
    <location>
        <begin position="48"/>
        <end position="555"/>
    </location>
</feature>
<dbReference type="CDD" id="cd03677">
    <property type="entry name" value="MM_CoA_mutase_beta"/>
    <property type="match status" value="1"/>
</dbReference>
<sequence>MTEQNKNQGGAQGVTVSFEEFPIPSYDEWREAAVKGLKGAPFEKLITKTYEGIELQPMYRADALEGIAHVDGLPGFAPYVRGTASLGYQEKAWEVTQELHYATPEEFNEALRADLPRGQTAINLAIDQAALMGQDPDADAGDDVGKGGVSIASGQDLEKALAGIDLTEFHFLTQAGAEAIPLAALICALLDKQGKSPADIDGCIGMDPLGSLARDGHLPRPINGVYDGMAQFTKWAAANAPKLLTITVQGHPYHDGGASATQELGYALATAVEYLREITRRGPAIDEVAPRIVFSFSIGSNFFMEVARMRAARIAWAKIVKAFGGNEQSQKMAIHARTSGWNKTLYDPYVNMLRTTTESFSGVLGGVDSMHIAPYDEVAGAPTDFSRRIARNTHIILREEVGIPRAVDPAGGSWYVEKLTDDVARKAWEIFQAIEKTGGMFEALEKGIPQKQIAEVAEKRAADAAKRKAIFVGVNQYANMGDKPLQPAAREDALALQAKRAKEIAAYRKTRNANACKAALDKLMEAEPAEVVIAAINAAKAGATLGEISQALAKEDAFDTVMTPVAIHRGAEPFEKLRQTMKAYAEKNGSPAKVFSANMGPIPQHKGRADFSRGYLEVGGFDVIGNNGFQTVEDAAKAAKESGAKVVVICSTDKTYPDLVPPLTKLLKANDPNTIVLVAGYPKDLVEGFKQAGVDDFIYMGGNCLGLMQKLQASL</sequence>
<dbReference type="NCBIfam" id="TIGR00641">
    <property type="entry name" value="acid_CoA_mut_N"/>
    <property type="match status" value="1"/>
</dbReference>
<dbReference type="AlphaFoldDB" id="A0A450TDP1"/>
<evidence type="ECO:0000256" key="6">
    <source>
        <dbReference type="ARBA" id="ARBA00023285"/>
    </source>
</evidence>
<dbReference type="InterPro" id="IPR016176">
    <property type="entry name" value="Cbl-dep_enz_cat"/>
</dbReference>
<evidence type="ECO:0000256" key="4">
    <source>
        <dbReference type="ARBA" id="ARBA00022628"/>
    </source>
</evidence>
<dbReference type="GO" id="GO:0019678">
    <property type="term" value="P:propionate metabolic process, methylmalonyl pathway"/>
    <property type="evidence" value="ECO:0007669"/>
    <property type="project" value="TreeGrafter"/>
</dbReference>
<dbReference type="GO" id="GO:0031419">
    <property type="term" value="F:cobalamin binding"/>
    <property type="evidence" value="ECO:0007669"/>
    <property type="project" value="UniProtKB-KW"/>
</dbReference>
<dbReference type="Pfam" id="PF01642">
    <property type="entry name" value="MM_CoA_mutase"/>
    <property type="match status" value="1"/>
</dbReference>
<proteinExistence type="inferred from homology"/>
<name>A0A450TDP1_9GAMM</name>
<keyword evidence="6" id="KW-0170">Cobalt</keyword>
<accession>A0A450TDP1</accession>
<reference evidence="8" key="1">
    <citation type="submission" date="2019-02" db="EMBL/GenBank/DDBJ databases">
        <authorList>
            <person name="Gruber-Vodicka R. H."/>
            <person name="Seah K. B. B."/>
        </authorList>
    </citation>
    <scope>NUCLEOTIDE SEQUENCE</scope>
    <source>
        <strain evidence="8">BECK_DK47</strain>
    </source>
</reference>
<comment type="cofactor">
    <cofactor evidence="1">
        <name>adenosylcob(III)alamin</name>
        <dbReference type="ChEBI" id="CHEBI:18408"/>
    </cofactor>
</comment>
<evidence type="ECO:0000256" key="5">
    <source>
        <dbReference type="ARBA" id="ARBA00023235"/>
    </source>
</evidence>
<evidence type="ECO:0000256" key="2">
    <source>
        <dbReference type="ARBA" id="ARBA00008465"/>
    </source>
</evidence>
<dbReference type="InterPro" id="IPR006099">
    <property type="entry name" value="MeMalonylCoA_mutase_a/b_cat"/>
</dbReference>
<dbReference type="Gene3D" id="3.40.50.280">
    <property type="entry name" value="Cobalamin-binding domain"/>
    <property type="match status" value="1"/>
</dbReference>
<evidence type="ECO:0000256" key="1">
    <source>
        <dbReference type="ARBA" id="ARBA00001922"/>
    </source>
</evidence>
<dbReference type="Gene3D" id="3.20.20.240">
    <property type="entry name" value="Methylmalonyl-CoA mutase"/>
    <property type="match status" value="1"/>
</dbReference>
<gene>
    <name evidence="8" type="ORF">BECKDK2373B_GA0170837_11457</name>
</gene>
<keyword evidence="5" id="KW-0413">Isomerase</keyword>
<evidence type="ECO:0000256" key="3">
    <source>
        <dbReference type="ARBA" id="ARBA00012398"/>
    </source>
</evidence>
<dbReference type="PANTHER" id="PTHR48101">
    <property type="entry name" value="METHYLMALONYL-COA MUTASE, MITOCHONDRIAL-RELATED"/>
    <property type="match status" value="1"/>
</dbReference>
<dbReference type="SUPFAM" id="SSF51703">
    <property type="entry name" value="Cobalamin (vitamin B12)-dependent enzymes"/>
    <property type="match status" value="1"/>
</dbReference>
<dbReference type="PANTHER" id="PTHR48101:SF4">
    <property type="entry name" value="METHYLMALONYL-COA MUTASE, MITOCHONDRIAL"/>
    <property type="match status" value="1"/>
</dbReference>
<evidence type="ECO:0000259" key="7">
    <source>
        <dbReference type="Pfam" id="PF01642"/>
    </source>
</evidence>
<organism evidence="8">
    <name type="scientific">Candidatus Kentrum sp. DK</name>
    <dbReference type="NCBI Taxonomy" id="2126562"/>
    <lineage>
        <taxon>Bacteria</taxon>
        <taxon>Pseudomonadati</taxon>
        <taxon>Pseudomonadota</taxon>
        <taxon>Gammaproteobacteria</taxon>
        <taxon>Candidatus Kentrum</taxon>
    </lineage>
</organism>
<keyword evidence="4" id="KW-0846">Cobalamin</keyword>